<organism evidence="14 15">
    <name type="scientific">Streptomyces xinghaiensis</name>
    <dbReference type="NCBI Taxonomy" id="1038928"/>
    <lineage>
        <taxon>Bacteria</taxon>
        <taxon>Bacillati</taxon>
        <taxon>Actinomycetota</taxon>
        <taxon>Actinomycetes</taxon>
        <taxon>Kitasatosporales</taxon>
        <taxon>Streptomycetaceae</taxon>
        <taxon>Streptomyces</taxon>
    </lineage>
</organism>
<keyword evidence="4 12" id="KW-0812">Transmembrane</keyword>
<keyword evidence="7 12" id="KW-1133">Transmembrane helix</keyword>
<keyword evidence="15" id="KW-1185">Reference proteome</keyword>
<evidence type="ECO:0000256" key="9">
    <source>
        <dbReference type="ARBA" id="ARBA00023136"/>
    </source>
</evidence>
<evidence type="ECO:0000259" key="13">
    <source>
        <dbReference type="Pfam" id="PF01545"/>
    </source>
</evidence>
<evidence type="ECO:0000256" key="7">
    <source>
        <dbReference type="ARBA" id="ARBA00022989"/>
    </source>
</evidence>
<evidence type="ECO:0000256" key="1">
    <source>
        <dbReference type="ARBA" id="ARBA00004146"/>
    </source>
</evidence>
<dbReference type="InterPro" id="IPR058533">
    <property type="entry name" value="Cation_efflux_TM"/>
</dbReference>
<feature type="transmembrane region" description="Helical" evidence="12">
    <location>
        <begin position="163"/>
        <end position="186"/>
    </location>
</feature>
<name>A0A3R7HG62_9ACTN</name>
<feature type="domain" description="Cation efflux protein transmembrane" evidence="13">
    <location>
        <begin position="92"/>
        <end position="203"/>
    </location>
</feature>
<comment type="caution">
    <text evidence="14">The sequence shown here is derived from an EMBL/GenBank/DDBJ whole genome shotgun (WGS) entry which is preliminary data.</text>
</comment>
<feature type="region of interest" description="Disordered" evidence="11">
    <location>
        <begin position="227"/>
        <end position="247"/>
    </location>
</feature>
<evidence type="ECO:0000256" key="6">
    <source>
        <dbReference type="ARBA" id="ARBA00022833"/>
    </source>
</evidence>
<dbReference type="SUPFAM" id="SSF161111">
    <property type="entry name" value="Cation efflux protein transmembrane domain-like"/>
    <property type="match status" value="1"/>
</dbReference>
<sequence>MSGVSSTGTTPDVTGPAAHRAVRYARFTIGYNVVEGVIAVSAGAVAGAVSLIGFGIDSGIEVAAATVVLVRLLAEIKGGEPDEAKERKALKFIALTFFALAAYVTVEGVRDLVAGEKPDTSLVGIALTGLSIVVMPWLARVKRRAGLEMRSRLVVADAAETRLCAWLSVSTFAGLLAFAAFGWTWIDPVAGFVIAAFAVMEGREAWEGELVCDDGCADDGCEDEDCADEDGKAAPSGEGSSCRDGRI</sequence>
<evidence type="ECO:0000256" key="8">
    <source>
        <dbReference type="ARBA" id="ARBA00023018"/>
    </source>
</evidence>
<evidence type="ECO:0000256" key="4">
    <source>
        <dbReference type="ARBA" id="ARBA00022692"/>
    </source>
</evidence>
<dbReference type="OrthoDB" id="9805136at2"/>
<dbReference type="Proteomes" id="UP000028058">
    <property type="component" value="Unassembled WGS sequence"/>
</dbReference>
<keyword evidence="9 12" id="KW-0472">Membrane</keyword>
<keyword evidence="5" id="KW-0967">Endosome</keyword>
<feature type="transmembrane region" description="Helical" evidence="12">
    <location>
        <begin position="88"/>
        <end position="106"/>
    </location>
</feature>
<evidence type="ECO:0000256" key="10">
    <source>
        <dbReference type="ARBA" id="ARBA00023329"/>
    </source>
</evidence>
<feature type="transmembrane region" description="Helical" evidence="12">
    <location>
        <begin position="121"/>
        <end position="142"/>
    </location>
</feature>
<evidence type="ECO:0000256" key="3">
    <source>
        <dbReference type="ARBA" id="ARBA00008731"/>
    </source>
</evidence>
<keyword evidence="6" id="KW-0862">Zinc</keyword>
<dbReference type="GO" id="GO:0031410">
    <property type="term" value="C:cytoplasmic vesicle"/>
    <property type="evidence" value="ECO:0007669"/>
    <property type="project" value="UniProtKB-KW"/>
</dbReference>
<dbReference type="PANTHER" id="PTHR31937">
    <property type="entry name" value="TRANSMEMBRANE PROTEIN 163"/>
    <property type="match status" value="1"/>
</dbReference>
<evidence type="ECO:0000256" key="2">
    <source>
        <dbReference type="ARBA" id="ARBA00004644"/>
    </source>
</evidence>
<gene>
    <name evidence="14" type="ORF">SFRA_015340</name>
</gene>
<evidence type="ECO:0000256" key="12">
    <source>
        <dbReference type="SAM" id="Phobius"/>
    </source>
</evidence>
<dbReference type="GO" id="GO:0008324">
    <property type="term" value="F:monoatomic cation transmembrane transporter activity"/>
    <property type="evidence" value="ECO:0007669"/>
    <property type="project" value="InterPro"/>
</dbReference>
<dbReference type="RefSeq" id="WP_078649018.1">
    <property type="nucleotide sequence ID" value="NZ_CP134822.1"/>
</dbReference>
<dbReference type="Gene3D" id="1.20.1510.10">
    <property type="entry name" value="Cation efflux protein transmembrane domain"/>
    <property type="match status" value="1"/>
</dbReference>
<keyword evidence="10" id="KW-0968">Cytoplasmic vesicle</keyword>
<dbReference type="GO" id="GO:0016020">
    <property type="term" value="C:membrane"/>
    <property type="evidence" value="ECO:0007669"/>
    <property type="project" value="InterPro"/>
</dbReference>
<dbReference type="InterPro" id="IPR026765">
    <property type="entry name" value="Tmem163"/>
</dbReference>
<comment type="similarity">
    <text evidence="3">Belongs to the TMEM163 family.</text>
</comment>
<keyword evidence="8" id="KW-0770">Synapse</keyword>
<reference evidence="14 15" key="1">
    <citation type="journal article" date="2014" name="Genome Announc.">
        <title>Draft Genome Sequence of Streptomyces fradiae ATCC 19609, a Strain Highly Sensitive to Antibiotics.</title>
        <authorList>
            <person name="Bekker O.B."/>
            <person name="Klimina K.M."/>
            <person name="Vatlin A.A."/>
            <person name="Zakharevich N.V."/>
            <person name="Kasianov A.S."/>
            <person name="Danilenko V.N."/>
        </authorList>
    </citation>
    <scope>NUCLEOTIDE SEQUENCE [LARGE SCALE GENOMIC DNA]</scope>
    <source>
        <strain evidence="14 15">ATCC 19609</strain>
    </source>
</reference>
<evidence type="ECO:0000313" key="15">
    <source>
        <dbReference type="Proteomes" id="UP000028058"/>
    </source>
</evidence>
<dbReference type="Pfam" id="PF01545">
    <property type="entry name" value="Cation_efflux"/>
    <property type="match status" value="1"/>
</dbReference>
<feature type="transmembrane region" description="Helical" evidence="12">
    <location>
        <begin position="29"/>
        <end position="52"/>
    </location>
</feature>
<proteinExistence type="inferred from homology"/>
<accession>A0A3R7HG62</accession>
<dbReference type="InterPro" id="IPR027469">
    <property type="entry name" value="Cation_efflux_TMD_sf"/>
</dbReference>
<evidence type="ECO:0000313" key="14">
    <source>
        <dbReference type="EMBL" id="RKM95422.1"/>
    </source>
</evidence>
<evidence type="ECO:0000256" key="11">
    <source>
        <dbReference type="SAM" id="MobiDB-lite"/>
    </source>
</evidence>
<comment type="subcellular location">
    <subcellularLocation>
        <location evidence="2">Cytoplasmic vesicle</location>
        <location evidence="2">Secretory vesicle</location>
        <location evidence="2">Synaptic vesicle membrane</location>
        <topology evidence="2">Multi-pass membrane protein</topology>
    </subcellularLocation>
    <subcellularLocation>
        <location evidence="1">Early endosome membrane</location>
    </subcellularLocation>
</comment>
<protein>
    <submittedName>
        <fullName evidence="14">Cation transporter</fullName>
    </submittedName>
</protein>
<dbReference type="EMBL" id="JNAD02000006">
    <property type="protein sequence ID" value="RKM95422.1"/>
    <property type="molecule type" value="Genomic_DNA"/>
</dbReference>
<dbReference type="PANTHER" id="PTHR31937:SF2">
    <property type="entry name" value="TRANSMEMBRANE PROTEIN 163"/>
    <property type="match status" value="1"/>
</dbReference>
<evidence type="ECO:0000256" key="5">
    <source>
        <dbReference type="ARBA" id="ARBA00022753"/>
    </source>
</evidence>
<dbReference type="AlphaFoldDB" id="A0A3R7HG62"/>